<dbReference type="PANTHER" id="PTHR43737:SF1">
    <property type="entry name" value="DUF1501 DOMAIN-CONTAINING PROTEIN"/>
    <property type="match status" value="1"/>
</dbReference>
<dbReference type="AlphaFoldDB" id="A0A5B9EIN2"/>
<dbReference type="OrthoDB" id="9779968at2"/>
<accession>A0A5B9EIN2</accession>
<dbReference type="Proteomes" id="UP000321820">
    <property type="component" value="Chromosome"/>
</dbReference>
<dbReference type="EMBL" id="CP042806">
    <property type="protein sequence ID" value="QEE30915.1"/>
    <property type="molecule type" value="Genomic_DNA"/>
</dbReference>
<dbReference type="KEGG" id="talb:FTW19_24685"/>
<evidence type="ECO:0000313" key="2">
    <source>
        <dbReference type="Proteomes" id="UP000321820"/>
    </source>
</evidence>
<sequence length="443" mass="46657">MNRREFLKHTSKFALGASAAPLIPRLISAPLLAQAAGSNSGYRAIVCIYLDGGNDGNNTVIPVDSYYSQYANGRGALALDRTSLASLRATSGGRLFGLHPSLKNVASLYNQGHATWLCNAGPLTMPYKKGQTTGKVPLNLFSHTGQAAEWQSALTQADSTNGWAGRLADLLAKQNLSSSPVVISTSGWQLLGSGTTTELAAIGAGNNALSVLNALQSLTPSLNQMDSTPGSNALSNTISEMQSGHLSTTKLLVDAASTGSSIQTKFPNTYIGQQLQVIAQMINGRSRFDVNRQIFLSSVSGYDTHTLQLPQQESNLADLDGAVGAFAAAMQEINMFDQVTLFTMTDFARSHLVNSGGGTDHAWGNHHLIVGGAVKGGDMYGTFPSLVIGGDDDFATNGLWIPTTSGSQYAATLAQWLGVQSKDLSNVFPELSNFSKSTLGFLG</sequence>
<reference evidence="1 2" key="1">
    <citation type="submission" date="2019-08" db="EMBL/GenBank/DDBJ databases">
        <title>Complete genome sequence of Terriglobus albidus strain ORNL.</title>
        <authorList>
            <person name="Podar M."/>
        </authorList>
    </citation>
    <scope>NUCLEOTIDE SEQUENCE [LARGE SCALE GENOMIC DNA]</scope>
    <source>
        <strain evidence="1 2">ORNL</strain>
    </source>
</reference>
<dbReference type="InterPro" id="IPR006311">
    <property type="entry name" value="TAT_signal"/>
</dbReference>
<evidence type="ECO:0000313" key="1">
    <source>
        <dbReference type="EMBL" id="QEE30915.1"/>
    </source>
</evidence>
<proteinExistence type="predicted"/>
<dbReference type="PROSITE" id="PS51318">
    <property type="entry name" value="TAT"/>
    <property type="match status" value="1"/>
</dbReference>
<keyword evidence="2" id="KW-1185">Reference proteome</keyword>
<organism evidence="1 2">
    <name type="scientific">Terriglobus albidus</name>
    <dbReference type="NCBI Taxonomy" id="1592106"/>
    <lineage>
        <taxon>Bacteria</taxon>
        <taxon>Pseudomonadati</taxon>
        <taxon>Acidobacteriota</taxon>
        <taxon>Terriglobia</taxon>
        <taxon>Terriglobales</taxon>
        <taxon>Acidobacteriaceae</taxon>
        <taxon>Terriglobus</taxon>
    </lineage>
</organism>
<dbReference type="Pfam" id="PF07394">
    <property type="entry name" value="DUF1501"/>
    <property type="match status" value="1"/>
</dbReference>
<dbReference type="RefSeq" id="WP_147650210.1">
    <property type="nucleotide sequence ID" value="NZ_CP042806.1"/>
</dbReference>
<dbReference type="PANTHER" id="PTHR43737">
    <property type="entry name" value="BLL7424 PROTEIN"/>
    <property type="match status" value="1"/>
</dbReference>
<protein>
    <submittedName>
        <fullName evidence="1">DUF1501 domain-containing protein</fullName>
    </submittedName>
</protein>
<gene>
    <name evidence="1" type="ORF">FTW19_24685</name>
</gene>
<name>A0A5B9EIN2_9BACT</name>
<dbReference type="InterPro" id="IPR010869">
    <property type="entry name" value="DUF1501"/>
</dbReference>